<accession>A0A562PJL5</accession>
<evidence type="ECO:0000313" key="3">
    <source>
        <dbReference type="EMBL" id="TWI44609.1"/>
    </source>
</evidence>
<feature type="signal peptide" evidence="1">
    <location>
        <begin position="1"/>
        <end position="21"/>
    </location>
</feature>
<evidence type="ECO:0000313" key="4">
    <source>
        <dbReference type="Proteomes" id="UP000254518"/>
    </source>
</evidence>
<dbReference type="RefSeq" id="WP_114755019.1">
    <property type="nucleotide sequence ID" value="NZ_QQBA01000014.1"/>
</dbReference>
<dbReference type="AlphaFoldDB" id="A0A562PJL5"/>
<keyword evidence="1" id="KW-0732">Signal</keyword>
<evidence type="ECO:0000313" key="5">
    <source>
        <dbReference type="Proteomes" id="UP000321392"/>
    </source>
</evidence>
<sequence>MKKVNLLLVTVAGLFASNVNAQDNNDLNIASHLLNVNVPEVALLDIYDSNTGTEAATVVFNMAQATQILRKV</sequence>
<reference evidence="3 5" key="1">
    <citation type="journal article" date="2015" name="Stand. Genomic Sci.">
        <title>Genomic Encyclopedia of Bacterial and Archaeal Type Strains, Phase III: the genomes of soil and plant-associated and newly described type strains.</title>
        <authorList>
            <person name="Whitman W.B."/>
            <person name="Woyke T."/>
            <person name="Klenk H.P."/>
            <person name="Zhou Y."/>
            <person name="Lilburn T.G."/>
            <person name="Beck B.J."/>
            <person name="De Vos P."/>
            <person name="Vandamme P."/>
            <person name="Eisen J.A."/>
            <person name="Garrity G."/>
            <person name="Hugenholtz P."/>
            <person name="Kyrpides N.C."/>
        </authorList>
    </citation>
    <scope>NUCLEOTIDE SEQUENCE [LARGE SCALE GENOMIC DNA]</scope>
    <source>
        <strain evidence="3 5">CGMCC 1.5380</strain>
    </source>
</reference>
<protein>
    <submittedName>
        <fullName evidence="3">Uncharacterized protein</fullName>
    </submittedName>
</protein>
<dbReference type="Proteomes" id="UP000321392">
    <property type="component" value="Unassembled WGS sequence"/>
</dbReference>
<reference evidence="3" key="3">
    <citation type="submission" date="2019-07" db="EMBL/GenBank/DDBJ databases">
        <authorList>
            <person name="Whitman W."/>
            <person name="Huntemann M."/>
            <person name="Clum A."/>
            <person name="Pillay M."/>
            <person name="Palaniappan K."/>
            <person name="Varghese N."/>
            <person name="Mikhailova N."/>
            <person name="Stamatis D."/>
            <person name="Reddy T."/>
            <person name="Daum C."/>
            <person name="Shapiro N."/>
            <person name="Ivanova N."/>
            <person name="Kyrpides N."/>
            <person name="Woyke T."/>
        </authorList>
    </citation>
    <scope>NUCLEOTIDE SEQUENCE</scope>
    <source>
        <strain evidence="3">CGMCC 1.5380</strain>
    </source>
</reference>
<evidence type="ECO:0000313" key="2">
    <source>
        <dbReference type="EMBL" id="RDI51318.1"/>
    </source>
</evidence>
<dbReference type="EMBL" id="QQBA01000014">
    <property type="protein sequence ID" value="RDI51318.1"/>
    <property type="molecule type" value="Genomic_DNA"/>
</dbReference>
<dbReference type="OrthoDB" id="1426659at2"/>
<dbReference type="EMBL" id="VLKX01000017">
    <property type="protein sequence ID" value="TWI44609.1"/>
    <property type="molecule type" value="Genomic_DNA"/>
</dbReference>
<reference evidence="2 4" key="2">
    <citation type="submission" date="2018-07" db="EMBL/GenBank/DDBJ databases">
        <title>Genomic Encyclopedia of Type Strains, Phase IV (KMG-IV): sequencing the most valuable type-strain genomes for metagenomic binning, comparative biology and taxonomic classification.</title>
        <authorList>
            <person name="Goeker M."/>
        </authorList>
    </citation>
    <scope>NUCLEOTIDE SEQUENCE [LARGE SCALE GENOMIC DNA]</scope>
    <source>
        <strain evidence="2 4">DSM 19728</strain>
    </source>
</reference>
<keyword evidence="4" id="KW-1185">Reference proteome</keyword>
<name>A0A562PJL5_9FLAO</name>
<comment type="caution">
    <text evidence="3">The sequence shown here is derived from an EMBL/GenBank/DDBJ whole genome shotgun (WGS) entry which is preliminary data.</text>
</comment>
<feature type="chain" id="PRO_5022922792" evidence="1">
    <location>
        <begin position="22"/>
        <end position="72"/>
    </location>
</feature>
<proteinExistence type="predicted"/>
<evidence type="ECO:0000256" key="1">
    <source>
        <dbReference type="SAM" id="SignalP"/>
    </source>
</evidence>
<dbReference type="Proteomes" id="UP000254518">
    <property type="component" value="Unassembled WGS sequence"/>
</dbReference>
<gene>
    <name evidence="2" type="ORF">DFR66_11449</name>
    <name evidence="3" type="ORF">IQ02_02603</name>
</gene>
<organism evidence="3 5">
    <name type="scientific">Flavobacterium glaciei</name>
    <dbReference type="NCBI Taxonomy" id="386300"/>
    <lineage>
        <taxon>Bacteria</taxon>
        <taxon>Pseudomonadati</taxon>
        <taxon>Bacteroidota</taxon>
        <taxon>Flavobacteriia</taxon>
        <taxon>Flavobacteriales</taxon>
        <taxon>Flavobacteriaceae</taxon>
        <taxon>Flavobacterium</taxon>
    </lineage>
</organism>